<organism evidence="13 14">
    <name type="scientific">Nezara viridula</name>
    <name type="common">Southern green stink bug</name>
    <name type="synonym">Cimex viridulus</name>
    <dbReference type="NCBI Taxonomy" id="85310"/>
    <lineage>
        <taxon>Eukaryota</taxon>
        <taxon>Metazoa</taxon>
        <taxon>Ecdysozoa</taxon>
        <taxon>Arthropoda</taxon>
        <taxon>Hexapoda</taxon>
        <taxon>Insecta</taxon>
        <taxon>Pterygota</taxon>
        <taxon>Neoptera</taxon>
        <taxon>Paraneoptera</taxon>
        <taxon>Hemiptera</taxon>
        <taxon>Heteroptera</taxon>
        <taxon>Panheteroptera</taxon>
        <taxon>Pentatomomorpha</taxon>
        <taxon>Pentatomoidea</taxon>
        <taxon>Pentatomidae</taxon>
        <taxon>Pentatominae</taxon>
        <taxon>Nezara</taxon>
    </lineage>
</organism>
<dbReference type="GO" id="GO:0007166">
    <property type="term" value="P:cell surface receptor signaling pathway"/>
    <property type="evidence" value="ECO:0007669"/>
    <property type="project" value="InterPro"/>
</dbReference>
<evidence type="ECO:0000256" key="6">
    <source>
        <dbReference type="ARBA" id="ARBA00023040"/>
    </source>
</evidence>
<evidence type="ECO:0000313" key="14">
    <source>
        <dbReference type="Proteomes" id="UP001152798"/>
    </source>
</evidence>
<dbReference type="PROSITE" id="PS50261">
    <property type="entry name" value="G_PROTEIN_RECEP_F2_4"/>
    <property type="match status" value="1"/>
</dbReference>
<dbReference type="InterPro" id="IPR000832">
    <property type="entry name" value="GPCR_2_secretin-like"/>
</dbReference>
<evidence type="ECO:0000256" key="5">
    <source>
        <dbReference type="ARBA" id="ARBA00022989"/>
    </source>
</evidence>
<keyword evidence="4 10" id="KW-0812">Transmembrane</keyword>
<gene>
    <name evidence="13" type="ORF">NEZAVI_LOCUS13207</name>
</gene>
<feature type="transmembrane region" description="Helical" evidence="10">
    <location>
        <begin position="325"/>
        <end position="345"/>
    </location>
</feature>
<feature type="domain" description="G-protein coupled receptors family 2 profile 1" evidence="11">
    <location>
        <begin position="18"/>
        <end position="98"/>
    </location>
</feature>
<keyword evidence="5 10" id="KW-1133">Transmembrane helix</keyword>
<dbReference type="Pfam" id="PF02793">
    <property type="entry name" value="HRM"/>
    <property type="match status" value="1"/>
</dbReference>
<keyword evidence="9" id="KW-0807">Transducer</keyword>
<proteinExistence type="inferred from homology"/>
<dbReference type="CDD" id="cd15260">
    <property type="entry name" value="7tmB1_NPR_B4_insect-like"/>
    <property type="match status" value="1"/>
</dbReference>
<sequence length="427" mass="49279">MIYTREEIDNITAQIKKECFAVAENYTEGLFCPREFDGWTCLNATPAGTVLHFPCPYFQLGFDPKRTAHRPCLENGTWFRHPETNKQWSNYTTCVDLEDFEMRNQVNLIYKAGYMISLAALLLSLFIFFYFRSLTCTRIQIHKNFFISLAINNLLWLIWYEAVLDNHTVINENGIVCQILHVVLQYFLVTTYFWGFCEGLYLYTLLVVTFLTESKVMVCLYMIGWGVPALIVSVYASLRISTNKDTDYCWIQESIYRWTLIIPVGLSMIANLIFLITIVRVVLTKLHAAQKTTPSNSFKDKNASIRSKRSTVLSDTAFSERTKKAVRATLILIPLIGLQYVVMIVRPEQKTTWEYTYELTEAIVASSQGLCVALLFCFCNGEVTAAVRKKWRQCRLSKKRPWNSCSGVTSVSRHRRNLLDSDLLNQK</sequence>
<feature type="transmembrane region" description="Helical" evidence="10">
    <location>
        <begin position="258"/>
        <end position="283"/>
    </location>
</feature>
<dbReference type="Proteomes" id="UP001152798">
    <property type="component" value="Chromosome 6"/>
</dbReference>
<evidence type="ECO:0000313" key="13">
    <source>
        <dbReference type="EMBL" id="CAH1404883.1"/>
    </source>
</evidence>
<comment type="subcellular location">
    <subcellularLocation>
        <location evidence="1">Cell membrane</location>
        <topology evidence="1">Multi-pass membrane protein</topology>
    </subcellularLocation>
</comment>
<keyword evidence="3" id="KW-1003">Cell membrane</keyword>
<feature type="transmembrane region" description="Helical" evidence="10">
    <location>
        <begin position="192"/>
        <end position="211"/>
    </location>
</feature>
<feature type="domain" description="G-protein coupled receptors family 2 profile 2" evidence="12">
    <location>
        <begin position="106"/>
        <end position="380"/>
    </location>
</feature>
<dbReference type="InterPro" id="IPR017981">
    <property type="entry name" value="GPCR_2-like_7TM"/>
</dbReference>
<dbReference type="GO" id="GO:0005886">
    <property type="term" value="C:plasma membrane"/>
    <property type="evidence" value="ECO:0007669"/>
    <property type="project" value="UniProtKB-SubCell"/>
</dbReference>
<dbReference type="EMBL" id="OV725082">
    <property type="protein sequence ID" value="CAH1404883.1"/>
    <property type="molecule type" value="Genomic_DNA"/>
</dbReference>
<dbReference type="GO" id="GO:0007188">
    <property type="term" value="P:adenylate cyclase-modulating G protein-coupled receptor signaling pathway"/>
    <property type="evidence" value="ECO:0007669"/>
    <property type="project" value="TreeGrafter"/>
</dbReference>
<dbReference type="Gene3D" id="1.20.1070.10">
    <property type="entry name" value="Rhodopsin 7-helix transmembrane proteins"/>
    <property type="match status" value="1"/>
</dbReference>
<dbReference type="InterPro" id="IPR001879">
    <property type="entry name" value="GPCR_2_extracellular_dom"/>
</dbReference>
<evidence type="ECO:0000256" key="7">
    <source>
        <dbReference type="ARBA" id="ARBA00023136"/>
    </source>
</evidence>
<comment type="similarity">
    <text evidence="2">Belongs to the G-protein coupled receptor 2 family.</text>
</comment>
<dbReference type="InterPro" id="IPR036445">
    <property type="entry name" value="GPCR_2_extracell_dom_sf"/>
</dbReference>
<keyword evidence="6" id="KW-0297">G-protein coupled receptor</keyword>
<feature type="transmembrane region" description="Helical" evidence="10">
    <location>
        <begin position="143"/>
        <end position="160"/>
    </location>
</feature>
<dbReference type="PROSITE" id="PS50227">
    <property type="entry name" value="G_PROTEIN_RECEP_F2_3"/>
    <property type="match status" value="1"/>
</dbReference>
<evidence type="ECO:0000256" key="1">
    <source>
        <dbReference type="ARBA" id="ARBA00004651"/>
    </source>
</evidence>
<dbReference type="AlphaFoldDB" id="A0A9P0HMU1"/>
<keyword evidence="8" id="KW-0675">Receptor</keyword>
<feature type="transmembrane region" description="Helical" evidence="10">
    <location>
        <begin position="218"/>
        <end position="238"/>
    </location>
</feature>
<evidence type="ECO:0000256" key="10">
    <source>
        <dbReference type="SAM" id="Phobius"/>
    </source>
</evidence>
<name>A0A9P0HMU1_NEZVI</name>
<feature type="transmembrane region" description="Helical" evidence="10">
    <location>
        <begin position="365"/>
        <end position="387"/>
    </location>
</feature>
<evidence type="ECO:0000256" key="2">
    <source>
        <dbReference type="ARBA" id="ARBA00005314"/>
    </source>
</evidence>
<accession>A0A9P0HMU1</accession>
<dbReference type="SMART" id="SM00008">
    <property type="entry name" value="HormR"/>
    <property type="match status" value="1"/>
</dbReference>
<keyword evidence="7 10" id="KW-0472">Membrane</keyword>
<feature type="transmembrane region" description="Helical" evidence="10">
    <location>
        <begin position="112"/>
        <end position="131"/>
    </location>
</feature>
<dbReference type="PANTHER" id="PTHR45620:SF32">
    <property type="entry name" value="DIURETIC HORMONE 31 RECEPTOR, ISOFORM C"/>
    <property type="match status" value="1"/>
</dbReference>
<evidence type="ECO:0000259" key="12">
    <source>
        <dbReference type="PROSITE" id="PS50261"/>
    </source>
</evidence>
<protein>
    <submittedName>
        <fullName evidence="13">Uncharacterized protein</fullName>
    </submittedName>
</protein>
<dbReference type="Pfam" id="PF00002">
    <property type="entry name" value="7tm_2"/>
    <property type="match status" value="1"/>
</dbReference>
<evidence type="ECO:0000256" key="4">
    <source>
        <dbReference type="ARBA" id="ARBA00022692"/>
    </source>
</evidence>
<dbReference type="PANTHER" id="PTHR45620">
    <property type="entry name" value="PDF RECEPTOR-LIKE PROTEIN-RELATED"/>
    <property type="match status" value="1"/>
</dbReference>
<dbReference type="SUPFAM" id="SSF111418">
    <property type="entry name" value="Hormone receptor domain"/>
    <property type="match status" value="1"/>
</dbReference>
<reference evidence="13" key="1">
    <citation type="submission" date="2022-01" db="EMBL/GenBank/DDBJ databases">
        <authorList>
            <person name="King R."/>
        </authorList>
    </citation>
    <scope>NUCLEOTIDE SEQUENCE</scope>
</reference>
<dbReference type="GO" id="GO:0008528">
    <property type="term" value="F:G protein-coupled peptide receptor activity"/>
    <property type="evidence" value="ECO:0007669"/>
    <property type="project" value="TreeGrafter"/>
</dbReference>
<dbReference type="PRINTS" id="PR00249">
    <property type="entry name" value="GPCRSECRETIN"/>
</dbReference>
<evidence type="ECO:0000256" key="8">
    <source>
        <dbReference type="ARBA" id="ARBA00023170"/>
    </source>
</evidence>
<keyword evidence="14" id="KW-1185">Reference proteome</keyword>
<dbReference type="InterPro" id="IPR050332">
    <property type="entry name" value="GPCR_2"/>
</dbReference>
<evidence type="ECO:0000256" key="9">
    <source>
        <dbReference type="ARBA" id="ARBA00023224"/>
    </source>
</evidence>
<evidence type="ECO:0000256" key="3">
    <source>
        <dbReference type="ARBA" id="ARBA00022475"/>
    </source>
</evidence>
<dbReference type="Gene3D" id="4.10.1240.10">
    <property type="entry name" value="GPCR, family 2, extracellular hormone receptor domain"/>
    <property type="match status" value="1"/>
</dbReference>
<dbReference type="OrthoDB" id="16753at2759"/>
<evidence type="ECO:0000259" key="11">
    <source>
        <dbReference type="PROSITE" id="PS50227"/>
    </source>
</evidence>